<dbReference type="PROSITE" id="PS50076">
    <property type="entry name" value="DNAJ_2"/>
    <property type="match status" value="1"/>
</dbReference>
<name>A0ABQ7GDM3_DUNSA</name>
<evidence type="ECO:0000313" key="4">
    <source>
        <dbReference type="EMBL" id="KAF5832703.1"/>
    </source>
</evidence>
<dbReference type="SUPFAM" id="SSF47144">
    <property type="entry name" value="HSC20 (HSCB), C-terminal oligomerisation domain"/>
    <property type="match status" value="1"/>
</dbReference>
<dbReference type="Pfam" id="PF07743">
    <property type="entry name" value="HSCB_C"/>
    <property type="match status" value="1"/>
</dbReference>
<keyword evidence="2" id="KW-0143">Chaperone</keyword>
<comment type="caution">
    <text evidence="4">The sequence shown here is derived from an EMBL/GenBank/DDBJ whole genome shotgun (WGS) entry which is preliminary data.</text>
</comment>
<dbReference type="PANTHER" id="PTHR14021">
    <property type="entry name" value="IRON-SULFUR CLUSTER CO-CHAPERONE PROTEIN HSCB"/>
    <property type="match status" value="1"/>
</dbReference>
<evidence type="ECO:0000256" key="2">
    <source>
        <dbReference type="ARBA" id="ARBA00023186"/>
    </source>
</evidence>
<feature type="domain" description="J" evidence="3">
    <location>
        <begin position="122"/>
        <end position="195"/>
    </location>
</feature>
<dbReference type="NCBIfam" id="TIGR00714">
    <property type="entry name" value="hscB"/>
    <property type="match status" value="1"/>
</dbReference>
<dbReference type="Pfam" id="PF00226">
    <property type="entry name" value="DnaJ"/>
    <property type="match status" value="1"/>
</dbReference>
<reference evidence="4" key="1">
    <citation type="submission" date="2017-08" db="EMBL/GenBank/DDBJ databases">
        <authorList>
            <person name="Polle J.E."/>
            <person name="Barry K."/>
            <person name="Cushman J."/>
            <person name="Schmutz J."/>
            <person name="Tran D."/>
            <person name="Hathwaick L.T."/>
            <person name="Yim W.C."/>
            <person name="Jenkins J."/>
            <person name="Mckie-Krisberg Z.M."/>
            <person name="Prochnik S."/>
            <person name="Lindquist E."/>
            <person name="Dockter R.B."/>
            <person name="Adam C."/>
            <person name="Molina H."/>
            <person name="Bunkerborg J."/>
            <person name="Jin E."/>
            <person name="Buchheim M."/>
            <person name="Magnuson J."/>
        </authorList>
    </citation>
    <scope>NUCLEOTIDE SEQUENCE</scope>
    <source>
        <strain evidence="4">CCAP 19/18</strain>
    </source>
</reference>
<dbReference type="SUPFAM" id="SSF46565">
    <property type="entry name" value="Chaperone J-domain"/>
    <property type="match status" value="1"/>
</dbReference>
<dbReference type="EMBL" id="MU069855">
    <property type="protein sequence ID" value="KAF5832703.1"/>
    <property type="molecule type" value="Genomic_DNA"/>
</dbReference>
<evidence type="ECO:0000256" key="1">
    <source>
        <dbReference type="ARBA" id="ARBA00010476"/>
    </source>
</evidence>
<dbReference type="PANTHER" id="PTHR14021:SF15">
    <property type="entry name" value="IRON-SULFUR CLUSTER CO-CHAPERONE PROTEIN HSCB"/>
    <property type="match status" value="1"/>
</dbReference>
<proteinExistence type="inferred from homology"/>
<comment type="similarity">
    <text evidence="1">Belongs to the HscB family.</text>
</comment>
<dbReference type="InterPro" id="IPR036869">
    <property type="entry name" value="J_dom_sf"/>
</dbReference>
<dbReference type="InterPro" id="IPR009073">
    <property type="entry name" value="HscB_oligo_C"/>
</dbReference>
<protein>
    <recommendedName>
        <fullName evidence="3">J domain-containing protein</fullName>
    </recommendedName>
</protein>
<evidence type="ECO:0000259" key="3">
    <source>
        <dbReference type="PROSITE" id="PS50076"/>
    </source>
</evidence>
<dbReference type="InterPro" id="IPR001623">
    <property type="entry name" value="DnaJ_domain"/>
</dbReference>
<dbReference type="InterPro" id="IPR004640">
    <property type="entry name" value="HscB"/>
</dbReference>
<gene>
    <name evidence="4" type="ORF">DUNSADRAFT_11347</name>
</gene>
<evidence type="ECO:0000313" key="5">
    <source>
        <dbReference type="Proteomes" id="UP000815325"/>
    </source>
</evidence>
<dbReference type="Gene3D" id="1.20.1280.20">
    <property type="entry name" value="HscB, C-terminal domain"/>
    <property type="match status" value="1"/>
</dbReference>
<dbReference type="Gene3D" id="1.10.287.110">
    <property type="entry name" value="DnaJ domain"/>
    <property type="match status" value="1"/>
</dbReference>
<dbReference type="CDD" id="cd06257">
    <property type="entry name" value="DnaJ"/>
    <property type="match status" value="1"/>
</dbReference>
<keyword evidence="5" id="KW-1185">Reference proteome</keyword>
<sequence length="288" mass="31863">MVWARLLLPPAPQWAGPQSLSVAFTSSLAAAAAASRESKTCVKLQPNQEHMLIPAQSPNASTWTAHHSRNISSKTSGCSADRALLMPMPLGIVPSSLRWQSSASTENSSEGARIQPPDRSLNFFQILGVPDMQFNLDPKELDQCYKKLQWQYHPDKASSRPKQEQEWAAEHATAINHAYSTLRNPLARGTYMLARLGINVDGEDAGTISNPELLMEIMESREEVETTSDASHLHALLNKNREKLSSLFSKLSKCFEVNDLQAAKDIATELIYLDRLEEAIKEKLPTAA</sequence>
<dbReference type="SMART" id="SM00271">
    <property type="entry name" value="DnaJ"/>
    <property type="match status" value="1"/>
</dbReference>
<organism evidence="4 5">
    <name type="scientific">Dunaliella salina</name>
    <name type="common">Green alga</name>
    <name type="synonym">Protococcus salinus</name>
    <dbReference type="NCBI Taxonomy" id="3046"/>
    <lineage>
        <taxon>Eukaryota</taxon>
        <taxon>Viridiplantae</taxon>
        <taxon>Chlorophyta</taxon>
        <taxon>core chlorophytes</taxon>
        <taxon>Chlorophyceae</taxon>
        <taxon>CS clade</taxon>
        <taxon>Chlamydomonadales</taxon>
        <taxon>Dunaliellaceae</taxon>
        <taxon>Dunaliella</taxon>
    </lineage>
</organism>
<accession>A0ABQ7GDM3</accession>
<dbReference type="InterPro" id="IPR036386">
    <property type="entry name" value="HscB_C_sf"/>
</dbReference>
<dbReference type="Proteomes" id="UP000815325">
    <property type="component" value="Unassembled WGS sequence"/>
</dbReference>